<name>A0A927GPH1_STRGL</name>
<evidence type="ECO:0000313" key="1">
    <source>
        <dbReference type="EMBL" id="MBD2829939.1"/>
    </source>
</evidence>
<dbReference type="EMBL" id="JACWUS010000005">
    <property type="protein sequence ID" value="MBD2829939.1"/>
    <property type="molecule type" value="Genomic_DNA"/>
</dbReference>
<proteinExistence type="predicted"/>
<comment type="caution">
    <text evidence="1">The sequence shown here is derived from an EMBL/GenBank/DDBJ whole genome shotgun (WGS) entry which is preliminary data.</text>
</comment>
<sequence length="131" mass="14212">MRIPQVLTGTVYEEVVRRSEGRCECDLDQPGNCGTARHSAGSRCYEGGTHCSPLVAAPRDPEVSDRDAITLPAEAVIVLCRVCYVRRRNHTAKAREARNQAALLAEENALFAPDLLPPAGSTAPEQQRDVA</sequence>
<protein>
    <submittedName>
        <fullName evidence="1">Uncharacterized protein</fullName>
    </submittedName>
</protein>
<accession>A0A927GPH1</accession>
<dbReference type="AlphaFoldDB" id="A0A927GPH1"/>
<organism evidence="1">
    <name type="scientific">Streptomyces globisporus</name>
    <dbReference type="NCBI Taxonomy" id="1908"/>
    <lineage>
        <taxon>Bacteria</taxon>
        <taxon>Bacillati</taxon>
        <taxon>Actinomycetota</taxon>
        <taxon>Actinomycetes</taxon>
        <taxon>Kitasatosporales</taxon>
        <taxon>Streptomycetaceae</taxon>
        <taxon>Streptomyces</taxon>
    </lineage>
</organism>
<reference evidence="1" key="1">
    <citation type="journal article" date="2020" name="PLoS ONE">
        <title>Isolation and characterization of Streptomyces bacteriophages and Streptomyces strains encoding biosynthetic arsenals: Streptomyces strains and phages for antibiotic discovery.</title>
        <authorList>
            <person name="Montano E.T."/>
            <person name="Nideffer J.F."/>
            <person name="Brumage L."/>
            <person name="Erb M."/>
            <person name="Derman A.I."/>
            <person name="Davis J.P."/>
            <person name="Estrada E."/>
            <person name="Fu S."/>
            <person name="Le D."/>
            <person name="Vuppala A."/>
            <person name="Tran C."/>
            <person name="Luterstein E."/>
            <person name="Lakkaraju S."/>
            <person name="Panchagnula S."/>
            <person name="Ren C."/>
            <person name="Doan J."/>
            <person name="Tran S."/>
            <person name="Soriano J."/>
            <person name="Fujita Y."/>
            <person name="Gutala P."/>
            <person name="Fujii Q."/>
            <person name="Lee M."/>
            <person name="Bui A."/>
            <person name="Villarreal C."/>
            <person name="Shing S.R."/>
            <person name="Kim S."/>
            <person name="Freeman D."/>
            <person name="Racha V."/>
            <person name="Ho A."/>
            <person name="Kumar P."/>
            <person name="Falah K."/>
            <person name="Dawson T."/>
            <person name="Enustun E."/>
            <person name="Prichard A."/>
            <person name="Gomez A."/>
            <person name="Khanna K."/>
            <person name="Trigg S."/>
            <person name="Fernandez L."/>
            <person name="Pogliano K."/>
            <person name="Pogliano J."/>
        </authorList>
    </citation>
    <scope>NUCLEOTIDE SEQUENCE</scope>
    <source>
        <strain evidence="1">QF2</strain>
    </source>
</reference>
<gene>
    <name evidence="1" type="ORF">ID875_21495</name>
</gene>